<feature type="transmembrane region" description="Helical" evidence="1">
    <location>
        <begin position="51"/>
        <end position="71"/>
    </location>
</feature>
<accession>A0ABT4QC18</accession>
<dbReference type="RefSeq" id="WP_269882884.1">
    <property type="nucleotide sequence ID" value="NZ_JAQAGZ010000011.1"/>
</dbReference>
<keyword evidence="3" id="KW-1185">Reference proteome</keyword>
<gene>
    <name evidence="2" type="ORF">O9H85_18475</name>
</gene>
<keyword evidence="1" id="KW-0812">Transmembrane</keyword>
<name>A0ABT4QC18_9BACL</name>
<organism evidence="2 3">
    <name type="scientific">Paenibacillus gyeongsangnamensis</name>
    <dbReference type="NCBI Taxonomy" id="3388067"/>
    <lineage>
        <taxon>Bacteria</taxon>
        <taxon>Bacillati</taxon>
        <taxon>Bacillota</taxon>
        <taxon>Bacilli</taxon>
        <taxon>Bacillales</taxon>
        <taxon>Paenibacillaceae</taxon>
        <taxon>Paenibacillus</taxon>
    </lineage>
</organism>
<proteinExistence type="predicted"/>
<evidence type="ECO:0000256" key="1">
    <source>
        <dbReference type="SAM" id="Phobius"/>
    </source>
</evidence>
<feature type="transmembrane region" description="Helical" evidence="1">
    <location>
        <begin position="27"/>
        <end position="45"/>
    </location>
</feature>
<protein>
    <submittedName>
        <fullName evidence="2">Uncharacterized protein</fullName>
    </submittedName>
</protein>
<reference evidence="2 3" key="1">
    <citation type="submission" date="2022-12" db="EMBL/GenBank/DDBJ databases">
        <title>Draft genome sequence of Paenibacillus sp. dW9.</title>
        <authorList>
            <person name="Choi E.-W."/>
            <person name="Kim D.-U."/>
        </authorList>
    </citation>
    <scope>NUCLEOTIDE SEQUENCE [LARGE SCALE GENOMIC DNA]</scope>
    <source>
        <strain evidence="3">dW9</strain>
    </source>
</reference>
<keyword evidence="1" id="KW-0472">Membrane</keyword>
<comment type="caution">
    <text evidence="2">The sequence shown here is derived from an EMBL/GenBank/DDBJ whole genome shotgun (WGS) entry which is preliminary data.</text>
</comment>
<sequence length="73" mass="7849">MVLLQIAGGIVFALLLWSLLKLTFKALLWGLGFTLLVSAVFPGLLILLGGFVFVLVSLLATFGLLVLISLFRS</sequence>
<dbReference type="Proteomes" id="UP001527882">
    <property type="component" value="Unassembled WGS sequence"/>
</dbReference>
<evidence type="ECO:0000313" key="3">
    <source>
        <dbReference type="Proteomes" id="UP001527882"/>
    </source>
</evidence>
<feature type="transmembrane region" description="Helical" evidence="1">
    <location>
        <begin position="6"/>
        <end position="22"/>
    </location>
</feature>
<evidence type="ECO:0000313" key="2">
    <source>
        <dbReference type="EMBL" id="MCZ8514370.1"/>
    </source>
</evidence>
<dbReference type="EMBL" id="JAQAGZ010000011">
    <property type="protein sequence ID" value="MCZ8514370.1"/>
    <property type="molecule type" value="Genomic_DNA"/>
</dbReference>
<keyword evidence="1" id="KW-1133">Transmembrane helix</keyword>